<dbReference type="EMBL" id="JACHHO010000009">
    <property type="protein sequence ID" value="MBB5206330.1"/>
    <property type="molecule type" value="Genomic_DNA"/>
</dbReference>
<dbReference type="InterPro" id="IPR003779">
    <property type="entry name" value="CMD-like"/>
</dbReference>
<protein>
    <submittedName>
        <fullName evidence="2">AhpD family alkylhydroperoxidase</fullName>
    </submittedName>
</protein>
<proteinExistence type="predicted"/>
<dbReference type="InterPro" id="IPR029032">
    <property type="entry name" value="AhpD-like"/>
</dbReference>
<evidence type="ECO:0000313" key="2">
    <source>
        <dbReference type="EMBL" id="MBB5206330.1"/>
    </source>
</evidence>
<dbReference type="PANTHER" id="PTHR35446:SF3">
    <property type="entry name" value="CMD DOMAIN-CONTAINING PROTEIN"/>
    <property type="match status" value="1"/>
</dbReference>
<evidence type="ECO:0000313" key="3">
    <source>
        <dbReference type="Proteomes" id="UP000554837"/>
    </source>
</evidence>
<dbReference type="AlphaFoldDB" id="A0A840SDB1"/>
<reference evidence="2 3" key="1">
    <citation type="submission" date="2020-08" db="EMBL/GenBank/DDBJ databases">
        <title>Genomic Encyclopedia of Type Strains, Phase IV (KMG-IV): sequencing the most valuable type-strain genomes for metagenomic binning, comparative biology and taxonomic classification.</title>
        <authorList>
            <person name="Goeker M."/>
        </authorList>
    </citation>
    <scope>NUCLEOTIDE SEQUENCE [LARGE SCALE GENOMIC DNA]</scope>
    <source>
        <strain evidence="2 3">DSM 23958</strain>
    </source>
</reference>
<accession>A0A840SDB1</accession>
<dbReference type="Proteomes" id="UP000554837">
    <property type="component" value="Unassembled WGS sequence"/>
</dbReference>
<organism evidence="2 3">
    <name type="scientific">Inhella inkyongensis</name>
    <dbReference type="NCBI Taxonomy" id="392593"/>
    <lineage>
        <taxon>Bacteria</taxon>
        <taxon>Pseudomonadati</taxon>
        <taxon>Pseudomonadota</taxon>
        <taxon>Betaproteobacteria</taxon>
        <taxon>Burkholderiales</taxon>
        <taxon>Sphaerotilaceae</taxon>
        <taxon>Inhella</taxon>
    </lineage>
</organism>
<evidence type="ECO:0000259" key="1">
    <source>
        <dbReference type="Pfam" id="PF02627"/>
    </source>
</evidence>
<dbReference type="SUPFAM" id="SSF69118">
    <property type="entry name" value="AhpD-like"/>
    <property type="match status" value="1"/>
</dbReference>
<dbReference type="Gene3D" id="1.20.1290.10">
    <property type="entry name" value="AhpD-like"/>
    <property type="match status" value="1"/>
</dbReference>
<dbReference type="OrthoDB" id="3667834at2"/>
<sequence length="179" mass="19049">MNFTLHTPTQAPTAALALLEGVQKAYGFVPNLMGQMAEAPAALQGYLALGQAFGQSSLSAVERQVVMMTINRLADCGYCMAAHCVVASMEGMPAEVLSALRAGRALPDTRLDALRQFTERMHNSRGHSSAQDLAALLTAGYSRQTALEVITGVGLKLISNYAAHLMQPPLDAAFQAQAW</sequence>
<keyword evidence="2" id="KW-0560">Oxidoreductase</keyword>
<feature type="domain" description="Carboxymuconolactone decarboxylase-like" evidence="1">
    <location>
        <begin position="40"/>
        <end position="106"/>
    </location>
</feature>
<gene>
    <name evidence="2" type="ORF">HNQ51_003676</name>
</gene>
<dbReference type="Pfam" id="PF02627">
    <property type="entry name" value="CMD"/>
    <property type="match status" value="1"/>
</dbReference>
<dbReference type="PANTHER" id="PTHR35446">
    <property type="entry name" value="SI:CH211-175M2.5"/>
    <property type="match status" value="1"/>
</dbReference>
<keyword evidence="3" id="KW-1185">Reference proteome</keyword>
<keyword evidence="2" id="KW-0575">Peroxidase</keyword>
<dbReference type="RefSeq" id="WP_138856408.1">
    <property type="nucleotide sequence ID" value="NZ_CP040709.1"/>
</dbReference>
<dbReference type="GO" id="GO:0051920">
    <property type="term" value="F:peroxiredoxin activity"/>
    <property type="evidence" value="ECO:0007669"/>
    <property type="project" value="InterPro"/>
</dbReference>
<comment type="caution">
    <text evidence="2">The sequence shown here is derived from an EMBL/GenBank/DDBJ whole genome shotgun (WGS) entry which is preliminary data.</text>
</comment>
<name>A0A840SDB1_9BURK</name>